<accession>A0A382U1D8</accession>
<sequence>IFPRIACVPYKAHPMDSRSDDFPAPLCPTIPINPDSGKLTSNSLMLR</sequence>
<reference evidence="1" key="1">
    <citation type="submission" date="2018-05" db="EMBL/GenBank/DDBJ databases">
        <authorList>
            <person name="Lanie J.A."/>
            <person name="Ng W.-L."/>
            <person name="Kazmierczak K.M."/>
            <person name="Andrzejewski T.M."/>
            <person name="Davidsen T.M."/>
            <person name="Wayne K.J."/>
            <person name="Tettelin H."/>
            <person name="Glass J.I."/>
            <person name="Rusch D."/>
            <person name="Podicherti R."/>
            <person name="Tsui H.-C.T."/>
            <person name="Winkler M.E."/>
        </authorList>
    </citation>
    <scope>NUCLEOTIDE SEQUENCE</scope>
</reference>
<gene>
    <name evidence="1" type="ORF">METZ01_LOCUS380937</name>
</gene>
<protein>
    <submittedName>
        <fullName evidence="1">Uncharacterized protein</fullName>
    </submittedName>
</protein>
<organism evidence="1">
    <name type="scientific">marine metagenome</name>
    <dbReference type="NCBI Taxonomy" id="408172"/>
    <lineage>
        <taxon>unclassified sequences</taxon>
        <taxon>metagenomes</taxon>
        <taxon>ecological metagenomes</taxon>
    </lineage>
</organism>
<name>A0A382U1D8_9ZZZZ</name>
<evidence type="ECO:0000313" key="1">
    <source>
        <dbReference type="EMBL" id="SVD28083.1"/>
    </source>
</evidence>
<proteinExistence type="predicted"/>
<feature type="non-terminal residue" evidence="1">
    <location>
        <position position="1"/>
    </location>
</feature>
<dbReference type="EMBL" id="UINC01140755">
    <property type="protein sequence ID" value="SVD28083.1"/>
    <property type="molecule type" value="Genomic_DNA"/>
</dbReference>
<dbReference type="AlphaFoldDB" id="A0A382U1D8"/>